<keyword evidence="9" id="KW-0735">Signal-anchor</keyword>
<gene>
    <name evidence="14" type="ORF">PPERSA_02831</name>
</gene>
<keyword evidence="5" id="KW-0328">Glycosyltransferase</keyword>
<dbReference type="InParanoid" id="A0A0V0QMU0"/>
<evidence type="ECO:0000256" key="11">
    <source>
        <dbReference type="ARBA" id="ARBA00023136"/>
    </source>
</evidence>
<dbReference type="CDD" id="cd04188">
    <property type="entry name" value="DPG_synthase"/>
    <property type="match status" value="1"/>
</dbReference>
<keyword evidence="7" id="KW-0812">Transmembrane</keyword>
<keyword evidence="10" id="KW-1133">Transmembrane helix</keyword>
<evidence type="ECO:0000256" key="7">
    <source>
        <dbReference type="ARBA" id="ARBA00022692"/>
    </source>
</evidence>
<comment type="similarity">
    <text evidence="3">Belongs to the glycosyltransferase 2 family.</text>
</comment>
<evidence type="ECO:0000256" key="5">
    <source>
        <dbReference type="ARBA" id="ARBA00022676"/>
    </source>
</evidence>
<evidence type="ECO:0000256" key="6">
    <source>
        <dbReference type="ARBA" id="ARBA00022679"/>
    </source>
</evidence>
<evidence type="ECO:0000256" key="10">
    <source>
        <dbReference type="ARBA" id="ARBA00022989"/>
    </source>
</evidence>
<keyword evidence="15" id="KW-1185">Reference proteome</keyword>
<evidence type="ECO:0000256" key="1">
    <source>
        <dbReference type="ARBA" id="ARBA00004389"/>
    </source>
</evidence>
<proteinExistence type="inferred from homology"/>
<dbReference type="Pfam" id="PF00535">
    <property type="entry name" value="Glycos_transf_2"/>
    <property type="match status" value="1"/>
</dbReference>
<dbReference type="Gene3D" id="3.90.550.10">
    <property type="entry name" value="Spore Coat Polysaccharide Biosynthesis Protein SpsA, Chain A"/>
    <property type="match status" value="1"/>
</dbReference>
<comment type="pathway">
    <text evidence="2">Protein modification; protein glycosylation.</text>
</comment>
<dbReference type="Proteomes" id="UP000054937">
    <property type="component" value="Unassembled WGS sequence"/>
</dbReference>
<dbReference type="EC" id="2.4.1.117" evidence="4"/>
<evidence type="ECO:0000256" key="9">
    <source>
        <dbReference type="ARBA" id="ARBA00022968"/>
    </source>
</evidence>
<evidence type="ECO:0000256" key="12">
    <source>
        <dbReference type="ARBA" id="ARBA00045097"/>
    </source>
</evidence>
<evidence type="ECO:0000259" key="13">
    <source>
        <dbReference type="Pfam" id="PF00535"/>
    </source>
</evidence>
<dbReference type="OrthoDB" id="3784at2759"/>
<keyword evidence="11" id="KW-0472">Membrane</keyword>
<evidence type="ECO:0000256" key="2">
    <source>
        <dbReference type="ARBA" id="ARBA00004922"/>
    </source>
</evidence>
<feature type="domain" description="Glycosyltransferase 2-like" evidence="13">
    <location>
        <begin position="24"/>
        <end position="86"/>
    </location>
</feature>
<dbReference type="SUPFAM" id="SSF53448">
    <property type="entry name" value="Nucleotide-diphospho-sugar transferases"/>
    <property type="match status" value="1"/>
</dbReference>
<name>A0A0V0QMU0_PSEPJ</name>
<comment type="caution">
    <text evidence="14">The sequence shown here is derived from an EMBL/GenBank/DDBJ whole genome shotgun (WGS) entry which is preliminary data.</text>
</comment>
<dbReference type="GO" id="GO:0004581">
    <property type="term" value="F:dolichyl-phosphate beta-glucosyltransferase activity"/>
    <property type="evidence" value="ECO:0007669"/>
    <property type="project" value="UniProtKB-EC"/>
</dbReference>
<organism evidence="14 15">
    <name type="scientific">Pseudocohnilembus persalinus</name>
    <name type="common">Ciliate</name>
    <dbReference type="NCBI Taxonomy" id="266149"/>
    <lineage>
        <taxon>Eukaryota</taxon>
        <taxon>Sar</taxon>
        <taxon>Alveolata</taxon>
        <taxon>Ciliophora</taxon>
        <taxon>Intramacronucleata</taxon>
        <taxon>Oligohymenophorea</taxon>
        <taxon>Scuticociliatia</taxon>
        <taxon>Philasterida</taxon>
        <taxon>Pseudocohnilembidae</taxon>
        <taxon>Pseudocohnilembus</taxon>
    </lineage>
</organism>
<comment type="catalytic activity">
    <reaction evidence="12">
        <text>a di-trans,poly-cis-dolichyl phosphate + UDP-alpha-D-glucose = a di-trans,poly-cis-dolichyl beta-D-glucosyl phosphate + UDP</text>
        <dbReference type="Rhea" id="RHEA:15401"/>
        <dbReference type="Rhea" id="RHEA-COMP:19498"/>
        <dbReference type="Rhea" id="RHEA-COMP:19502"/>
        <dbReference type="ChEBI" id="CHEBI:57525"/>
        <dbReference type="ChEBI" id="CHEBI:57683"/>
        <dbReference type="ChEBI" id="CHEBI:58223"/>
        <dbReference type="ChEBI" id="CHEBI:58885"/>
        <dbReference type="EC" id="2.4.1.117"/>
    </reaction>
    <physiologicalReaction direction="left-to-right" evidence="12">
        <dbReference type="Rhea" id="RHEA:15402"/>
    </physiologicalReaction>
</comment>
<keyword evidence="6" id="KW-0808">Transferase</keyword>
<dbReference type="PANTHER" id="PTHR10859">
    <property type="entry name" value="GLYCOSYL TRANSFERASE"/>
    <property type="match status" value="1"/>
</dbReference>
<reference evidence="14 15" key="1">
    <citation type="journal article" date="2015" name="Sci. Rep.">
        <title>Genome of the facultative scuticociliatosis pathogen Pseudocohnilembus persalinus provides insight into its virulence through horizontal gene transfer.</title>
        <authorList>
            <person name="Xiong J."/>
            <person name="Wang G."/>
            <person name="Cheng J."/>
            <person name="Tian M."/>
            <person name="Pan X."/>
            <person name="Warren A."/>
            <person name="Jiang C."/>
            <person name="Yuan D."/>
            <person name="Miao W."/>
        </authorList>
    </citation>
    <scope>NUCLEOTIDE SEQUENCE [LARGE SCALE GENOMIC DNA]</scope>
    <source>
        <strain evidence="14">36N120E</strain>
    </source>
</reference>
<sequence length="225" mass="26321">MKKKEYLQCQKKLYNIKVTQDFANFENKKIDLQIINSLQNKGKGGAVRFGMLIAKGEYQLFLDADGATDINEFQKVFKNLKEIEIQHNGLKYGIAAGSRNHLVKDVVKQRKWYRNILMHISNFIVNVICGVKLKDTQCGFKMFTKQSAKIIFNTMHLNRWAFDVEIFMIANNYKIPFKEVPVNWEDKEGSKLNVIEASITMGRDFLLLRVLYLLRLWKFTDKLIN</sequence>
<evidence type="ECO:0000313" key="14">
    <source>
        <dbReference type="EMBL" id="KRX03452.1"/>
    </source>
</evidence>
<evidence type="ECO:0000256" key="4">
    <source>
        <dbReference type="ARBA" id="ARBA00012583"/>
    </source>
</evidence>
<comment type="subcellular location">
    <subcellularLocation>
        <location evidence="1">Endoplasmic reticulum membrane</location>
        <topology evidence="1">Single-pass membrane protein</topology>
    </subcellularLocation>
</comment>
<dbReference type="InterPro" id="IPR001173">
    <property type="entry name" value="Glyco_trans_2-like"/>
</dbReference>
<accession>A0A0V0QMU0</accession>
<dbReference type="PANTHER" id="PTHR10859:SF91">
    <property type="entry name" value="DOLICHYL-PHOSPHATE BETA-GLUCOSYLTRANSFERASE"/>
    <property type="match status" value="1"/>
</dbReference>
<evidence type="ECO:0000256" key="8">
    <source>
        <dbReference type="ARBA" id="ARBA00022824"/>
    </source>
</evidence>
<dbReference type="GO" id="GO:0005789">
    <property type="term" value="C:endoplasmic reticulum membrane"/>
    <property type="evidence" value="ECO:0007669"/>
    <property type="project" value="UniProtKB-SubCell"/>
</dbReference>
<evidence type="ECO:0000256" key="3">
    <source>
        <dbReference type="ARBA" id="ARBA00006739"/>
    </source>
</evidence>
<protein>
    <recommendedName>
        <fullName evidence="4">dolichyl-phosphate beta-glucosyltransferase</fullName>
        <ecNumber evidence="4">2.4.1.117</ecNumber>
    </recommendedName>
</protein>
<evidence type="ECO:0000313" key="15">
    <source>
        <dbReference type="Proteomes" id="UP000054937"/>
    </source>
</evidence>
<dbReference type="EMBL" id="LDAU01000131">
    <property type="protein sequence ID" value="KRX03452.1"/>
    <property type="molecule type" value="Genomic_DNA"/>
</dbReference>
<dbReference type="AlphaFoldDB" id="A0A0V0QMU0"/>
<keyword evidence="8" id="KW-0256">Endoplasmic reticulum</keyword>
<dbReference type="InterPro" id="IPR029044">
    <property type="entry name" value="Nucleotide-diphossugar_trans"/>
</dbReference>
<dbReference type="OMA" id="QTIERFC"/>
<dbReference type="InterPro" id="IPR035518">
    <property type="entry name" value="DPG_synthase"/>
</dbReference>
<dbReference type="GO" id="GO:0006487">
    <property type="term" value="P:protein N-linked glycosylation"/>
    <property type="evidence" value="ECO:0007669"/>
    <property type="project" value="TreeGrafter"/>
</dbReference>